<dbReference type="InterPro" id="IPR004014">
    <property type="entry name" value="ATPase_P-typ_cation-transptr_N"/>
</dbReference>
<feature type="domain" description="Cation-transporting P-type ATPase N-terminal" evidence="6">
    <location>
        <begin position="35"/>
        <end position="109"/>
    </location>
</feature>
<keyword evidence="5" id="KW-1133">Transmembrane helix</keyword>
<evidence type="ECO:0000256" key="2">
    <source>
        <dbReference type="ARBA" id="ARBA00022741"/>
    </source>
</evidence>
<evidence type="ECO:0000256" key="1">
    <source>
        <dbReference type="ARBA" id="ARBA00004127"/>
    </source>
</evidence>
<dbReference type="VEuPathDB" id="VectorBase:GPAI017087"/>
<evidence type="ECO:0000256" key="3">
    <source>
        <dbReference type="ARBA" id="ARBA00022840"/>
    </source>
</evidence>
<keyword evidence="5" id="KW-0812">Transmembrane</keyword>
<dbReference type="Proteomes" id="UP000092445">
    <property type="component" value="Unassembled WGS sequence"/>
</dbReference>
<keyword evidence="2" id="KW-0547">Nucleotide-binding</keyword>
<dbReference type="GO" id="GO:0005388">
    <property type="term" value="F:P-type calcium transporter activity"/>
    <property type="evidence" value="ECO:0007669"/>
    <property type="project" value="TreeGrafter"/>
</dbReference>
<evidence type="ECO:0000313" key="7">
    <source>
        <dbReference type="EnsemblMetazoa" id="GPAI017087-PA"/>
    </source>
</evidence>
<organism evidence="7 8">
    <name type="scientific">Glossina pallidipes</name>
    <name type="common">Tsetse fly</name>
    <dbReference type="NCBI Taxonomy" id="7398"/>
    <lineage>
        <taxon>Eukaryota</taxon>
        <taxon>Metazoa</taxon>
        <taxon>Ecdysozoa</taxon>
        <taxon>Arthropoda</taxon>
        <taxon>Hexapoda</taxon>
        <taxon>Insecta</taxon>
        <taxon>Pterygota</taxon>
        <taxon>Neoptera</taxon>
        <taxon>Endopterygota</taxon>
        <taxon>Diptera</taxon>
        <taxon>Brachycera</taxon>
        <taxon>Muscomorpha</taxon>
        <taxon>Hippoboscoidea</taxon>
        <taxon>Glossinidae</taxon>
        <taxon>Glossina</taxon>
    </lineage>
</organism>
<keyword evidence="3" id="KW-0067">ATP-binding</keyword>
<dbReference type="Pfam" id="PF00122">
    <property type="entry name" value="E1-E2_ATPase"/>
    <property type="match status" value="1"/>
</dbReference>
<dbReference type="InterPro" id="IPR059000">
    <property type="entry name" value="ATPase_P-type_domA"/>
</dbReference>
<dbReference type="PANTHER" id="PTHR24093">
    <property type="entry name" value="CATION TRANSPORTING ATPASE"/>
    <property type="match status" value="1"/>
</dbReference>
<dbReference type="SUPFAM" id="SSF81653">
    <property type="entry name" value="Calcium ATPase, transduction domain A"/>
    <property type="match status" value="1"/>
</dbReference>
<accession>A0A1A9ZJV0</accession>
<evidence type="ECO:0000259" key="6">
    <source>
        <dbReference type="SMART" id="SM00831"/>
    </source>
</evidence>
<dbReference type="SMART" id="SM00831">
    <property type="entry name" value="Cation_ATPase_N"/>
    <property type="match status" value="1"/>
</dbReference>
<dbReference type="Pfam" id="PF00690">
    <property type="entry name" value="Cation_ATPase_N"/>
    <property type="match status" value="1"/>
</dbReference>
<dbReference type="Gene3D" id="1.20.1110.10">
    <property type="entry name" value="Calcium-transporting ATPase, transmembrane domain"/>
    <property type="match status" value="1"/>
</dbReference>
<proteinExistence type="predicted"/>
<comment type="subcellular location">
    <subcellularLocation>
        <location evidence="1">Endomembrane system</location>
        <topology evidence="1">Multi-pass membrane protein</topology>
    </subcellularLocation>
</comment>
<evidence type="ECO:0000256" key="4">
    <source>
        <dbReference type="ARBA" id="ARBA00022842"/>
    </source>
</evidence>
<dbReference type="GO" id="GO:0016887">
    <property type="term" value="F:ATP hydrolysis activity"/>
    <property type="evidence" value="ECO:0007669"/>
    <property type="project" value="InterPro"/>
</dbReference>
<sequence>MATIDGRPAQYGISLKQLRELMEHRGREGVAKISEQGGISEICKKLYTSPNEGLSGSKLDIEHRRETFGSNVIPPKPPKTFLTLVYEALQDVTLIILEIASLVSLGLSFYKPADEDTPVLQEEEDHYGWIEGLAILISVIVVVLVTAFNDYSKERQFRGLQNRIEGEHKFSVIRSGEVQQISVGDIVCGDIAQIKYGDLLPADGILIQSNDLKVDESSLTGESDHVKKGVDIDPMVLSGTHVMEGSGKMVVTAVGVNSQAGIIFTLLGAAVDEQEAEIKKMKKGWSKPCRFLGTISSNYIFTTC</sequence>
<reference evidence="7" key="2">
    <citation type="submission" date="2020-05" db="UniProtKB">
        <authorList>
            <consortium name="EnsemblMetazoa"/>
        </authorList>
    </citation>
    <scope>IDENTIFICATION</scope>
    <source>
        <strain evidence="7">IAEA</strain>
    </source>
</reference>
<dbReference type="Gene3D" id="2.70.150.10">
    <property type="entry name" value="Calcium-transporting ATPase, cytoplasmic transduction domain A"/>
    <property type="match status" value="1"/>
</dbReference>
<feature type="transmembrane region" description="Helical" evidence="5">
    <location>
        <begin position="84"/>
        <end position="107"/>
    </location>
</feature>
<name>A0A1A9ZJV0_GLOPL</name>
<dbReference type="GO" id="GO:0005886">
    <property type="term" value="C:plasma membrane"/>
    <property type="evidence" value="ECO:0007669"/>
    <property type="project" value="TreeGrafter"/>
</dbReference>
<evidence type="ECO:0000313" key="8">
    <source>
        <dbReference type="Proteomes" id="UP000092445"/>
    </source>
</evidence>
<dbReference type="EnsemblMetazoa" id="GPAI017087-RA">
    <property type="protein sequence ID" value="GPAI017087-PA"/>
    <property type="gene ID" value="GPAI017087"/>
</dbReference>
<evidence type="ECO:0000256" key="5">
    <source>
        <dbReference type="SAM" id="Phobius"/>
    </source>
</evidence>
<dbReference type="FunFam" id="2.70.150.10:FF:000001">
    <property type="entry name" value="Calcium-transporting ATPase"/>
    <property type="match status" value="1"/>
</dbReference>
<dbReference type="PANTHER" id="PTHR24093:SF369">
    <property type="entry name" value="CALCIUM-TRANSPORTING ATPASE"/>
    <property type="match status" value="1"/>
</dbReference>
<dbReference type="GO" id="GO:0005524">
    <property type="term" value="F:ATP binding"/>
    <property type="evidence" value="ECO:0007669"/>
    <property type="project" value="UniProtKB-KW"/>
</dbReference>
<feature type="transmembrane region" description="Helical" evidence="5">
    <location>
        <begin position="127"/>
        <end position="148"/>
    </location>
</feature>
<dbReference type="NCBIfam" id="TIGR01494">
    <property type="entry name" value="ATPase_P-type"/>
    <property type="match status" value="1"/>
</dbReference>
<keyword evidence="5" id="KW-0472">Membrane</keyword>
<keyword evidence="8" id="KW-1185">Reference proteome</keyword>
<keyword evidence="4" id="KW-0460">Magnesium</keyword>
<protein>
    <recommendedName>
        <fullName evidence="6">Cation-transporting P-type ATPase N-terminal domain-containing protein</fullName>
    </recommendedName>
</protein>
<dbReference type="InterPro" id="IPR008250">
    <property type="entry name" value="ATPase_P-typ_transduc_dom_A_sf"/>
</dbReference>
<dbReference type="STRING" id="7398.A0A1A9ZJV0"/>
<dbReference type="GO" id="GO:0051480">
    <property type="term" value="P:regulation of cytosolic calcium ion concentration"/>
    <property type="evidence" value="ECO:0007669"/>
    <property type="project" value="TreeGrafter"/>
</dbReference>
<dbReference type="AlphaFoldDB" id="A0A1A9ZJV0"/>
<dbReference type="InterPro" id="IPR001757">
    <property type="entry name" value="P_typ_ATPase"/>
</dbReference>
<dbReference type="SUPFAM" id="SSF81665">
    <property type="entry name" value="Calcium ATPase, transmembrane domain M"/>
    <property type="match status" value="1"/>
</dbReference>
<reference evidence="8" key="1">
    <citation type="submission" date="2014-03" db="EMBL/GenBank/DDBJ databases">
        <authorList>
            <person name="Aksoy S."/>
            <person name="Warren W."/>
            <person name="Wilson R.K."/>
        </authorList>
    </citation>
    <scope>NUCLEOTIDE SEQUENCE [LARGE SCALE GENOMIC DNA]</scope>
    <source>
        <strain evidence="8">IAEA</strain>
    </source>
</reference>
<dbReference type="GO" id="GO:0012505">
    <property type="term" value="C:endomembrane system"/>
    <property type="evidence" value="ECO:0007669"/>
    <property type="project" value="UniProtKB-SubCell"/>
</dbReference>
<dbReference type="InterPro" id="IPR023298">
    <property type="entry name" value="ATPase_P-typ_TM_dom_sf"/>
</dbReference>